<feature type="region of interest" description="Disordered" evidence="1">
    <location>
        <begin position="73"/>
        <end position="101"/>
    </location>
</feature>
<reference evidence="2" key="1">
    <citation type="submission" date="2022-11" db="EMBL/GenBank/DDBJ databases">
        <authorList>
            <person name="Petersen C."/>
        </authorList>
    </citation>
    <scope>NUCLEOTIDE SEQUENCE</scope>
    <source>
        <strain evidence="2">IBT 34128</strain>
    </source>
</reference>
<dbReference type="GeneID" id="81397401"/>
<feature type="compositionally biased region" description="Low complexity" evidence="1">
    <location>
        <begin position="493"/>
        <end position="505"/>
    </location>
</feature>
<feature type="compositionally biased region" description="Polar residues" evidence="1">
    <location>
        <begin position="630"/>
        <end position="644"/>
    </location>
</feature>
<feature type="compositionally biased region" description="Low complexity" evidence="1">
    <location>
        <begin position="719"/>
        <end position="729"/>
    </location>
</feature>
<feature type="compositionally biased region" description="Low complexity" evidence="1">
    <location>
        <begin position="553"/>
        <end position="564"/>
    </location>
</feature>
<evidence type="ECO:0000313" key="3">
    <source>
        <dbReference type="Proteomes" id="UP001141434"/>
    </source>
</evidence>
<gene>
    <name evidence="2" type="ORF">NUU61_007707</name>
</gene>
<dbReference type="EMBL" id="JAPMSZ010000010">
    <property type="protein sequence ID" value="KAJ5086400.1"/>
    <property type="molecule type" value="Genomic_DNA"/>
</dbReference>
<feature type="region of interest" description="Disordered" evidence="1">
    <location>
        <begin position="713"/>
        <end position="742"/>
    </location>
</feature>
<feature type="region of interest" description="Disordered" evidence="1">
    <location>
        <begin position="489"/>
        <end position="644"/>
    </location>
</feature>
<feature type="compositionally biased region" description="Polar residues" evidence="1">
    <location>
        <begin position="506"/>
        <end position="552"/>
    </location>
</feature>
<feature type="compositionally biased region" description="Low complexity" evidence="1">
    <location>
        <begin position="837"/>
        <end position="865"/>
    </location>
</feature>
<feature type="compositionally biased region" description="Polar residues" evidence="1">
    <location>
        <begin position="565"/>
        <end position="585"/>
    </location>
</feature>
<protein>
    <submittedName>
        <fullName evidence="2">Uncharacterized protein</fullName>
    </submittedName>
</protein>
<feature type="compositionally biased region" description="Low complexity" evidence="1">
    <location>
        <begin position="788"/>
        <end position="828"/>
    </location>
</feature>
<keyword evidence="3" id="KW-1185">Reference proteome</keyword>
<organism evidence="2 3">
    <name type="scientific">Penicillium alfredii</name>
    <dbReference type="NCBI Taxonomy" id="1506179"/>
    <lineage>
        <taxon>Eukaryota</taxon>
        <taxon>Fungi</taxon>
        <taxon>Dikarya</taxon>
        <taxon>Ascomycota</taxon>
        <taxon>Pezizomycotina</taxon>
        <taxon>Eurotiomycetes</taxon>
        <taxon>Eurotiomycetidae</taxon>
        <taxon>Eurotiales</taxon>
        <taxon>Aspergillaceae</taxon>
        <taxon>Penicillium</taxon>
    </lineage>
</organism>
<comment type="caution">
    <text evidence="2">The sequence shown here is derived from an EMBL/GenBank/DDBJ whole genome shotgun (WGS) entry which is preliminary data.</text>
</comment>
<evidence type="ECO:0000313" key="2">
    <source>
        <dbReference type="EMBL" id="KAJ5086400.1"/>
    </source>
</evidence>
<proteinExistence type="predicted"/>
<dbReference type="Proteomes" id="UP001141434">
    <property type="component" value="Unassembled WGS sequence"/>
</dbReference>
<sequence>MDGTQPFEGLDMNLDNIPGTDPELALSPESMAKLLGSFPQNFLEANGLSLDIDMTEFMNMGVDQIIQELETSNKRASDEAFPDACDTSSPKKQHLDTQRSHSVDSLFDDDIDSFLRNSEVFLKSLHHEPTSTLNPAVALPSHENTTPIAATDKALETNQDDSGVSLHESPSSDATSTSTFSVIPSEQNTTSVATEKAIDLIPPLDLVDEEPIFVPSHAAPSVDVSPASGKAGRKFAIGSQEINEQATLDAVTRANAIAKGVTPYKPIGYQPSTPNQHARVVEVPDKAMNFRVNYAESRNNKLVVERDRYRQAWLEATTIDPGTGKSNLELAEEANATLRRVNSTNKTKLAKHKHQLQELKNCFDAMIMKSLEHNDMMKNVYGPTPLLAELRTRIYGFAQMYGQLHSQSTENLAAFEYYGAPSLSQAPINQSVPAASFNPCMPLPSMQHPGPIKILPKPSNAPPAGVFYAPNNTPSAGMTCTPTKTPPLGVFYTSSSRNSPSTSNPVASNTTRTSPNARGSAKTTPTKVSLPRSSNKAPRTATPASATNTVCTPSRASRPARSSPVNATSVSPPQVSSGNRTSPKNATPAGRTITTFLAGQAPSSANRQQSTSRRSSSSSAHLPSSTVSSQVKPMQAAQTTMAPRTSILPNSAAVPLIDLTNDPAVSVQTAQLAPAVEDAQLTEFHRDFRKKEFNWLRSNETTLDQINRIMTAVKRQAQPDETTAPTAETTSKKSKKSKKSGDLAIPGQCYEFVERQKAIRRCLGKPYDAFDPDETEDDCEFELDDDFAPANAANPSSSPSSSSSPPVASTNASPSSSKSSAESVAVPSRCVKKSPPKKAASPKAKQAVPVPVPVPANSVPKVAPSNVPPPVVEAAVERAVEAVAVPALQPVAEPVFETEDGSYQVTEAQLAQMLEDAVRGDV</sequence>
<feature type="region of interest" description="Disordered" evidence="1">
    <location>
        <begin position="159"/>
        <end position="191"/>
    </location>
</feature>
<feature type="region of interest" description="Disordered" evidence="1">
    <location>
        <begin position="787"/>
        <end position="868"/>
    </location>
</feature>
<dbReference type="RefSeq" id="XP_056508525.1">
    <property type="nucleotide sequence ID" value="XM_056658232.1"/>
</dbReference>
<name>A0A9W9JYQ2_9EURO</name>
<reference evidence="2" key="2">
    <citation type="journal article" date="2023" name="IMA Fungus">
        <title>Comparative genomic study of the Penicillium genus elucidates a diverse pangenome and 15 lateral gene transfer events.</title>
        <authorList>
            <person name="Petersen C."/>
            <person name="Sorensen T."/>
            <person name="Nielsen M.R."/>
            <person name="Sondergaard T.E."/>
            <person name="Sorensen J.L."/>
            <person name="Fitzpatrick D.A."/>
            <person name="Frisvad J.C."/>
            <person name="Nielsen K.L."/>
        </authorList>
    </citation>
    <scope>NUCLEOTIDE SEQUENCE</scope>
    <source>
        <strain evidence="2">IBT 34128</strain>
    </source>
</reference>
<dbReference type="OrthoDB" id="4366200at2759"/>
<feature type="compositionally biased region" description="Low complexity" evidence="1">
    <location>
        <begin position="603"/>
        <end position="629"/>
    </location>
</feature>
<accession>A0A9W9JYQ2</accession>
<dbReference type="AlphaFoldDB" id="A0A9W9JYQ2"/>
<evidence type="ECO:0000256" key="1">
    <source>
        <dbReference type="SAM" id="MobiDB-lite"/>
    </source>
</evidence>